<keyword evidence="4" id="KW-0963">Cytoplasm</keyword>
<dbReference type="GO" id="GO:0002949">
    <property type="term" value="P:tRNA threonylcarbamoyladenosine modification"/>
    <property type="evidence" value="ECO:0007669"/>
    <property type="project" value="InterPro"/>
</dbReference>
<dbReference type="Gene3D" id="3.30.420.40">
    <property type="match status" value="2"/>
</dbReference>
<dbReference type="PANTHER" id="PTHR11735">
    <property type="entry name" value="TRNA N6-ADENOSINE THREONYLCARBAMOYLTRANSFERASE"/>
    <property type="match status" value="1"/>
</dbReference>
<feature type="domain" description="Gcp-like" evidence="7">
    <location>
        <begin position="34"/>
        <end position="154"/>
    </location>
</feature>
<accession>A0A432WNZ9</accession>
<evidence type="ECO:0000313" key="9">
    <source>
        <dbReference type="Proteomes" id="UP000288405"/>
    </source>
</evidence>
<keyword evidence="8" id="KW-0808">Transferase</keyword>
<organism evidence="8 9">
    <name type="scientific">Aliidiomarina sanyensis</name>
    <dbReference type="NCBI Taxonomy" id="1249555"/>
    <lineage>
        <taxon>Bacteria</taxon>
        <taxon>Pseudomonadati</taxon>
        <taxon>Pseudomonadota</taxon>
        <taxon>Gammaproteobacteria</taxon>
        <taxon>Alteromonadales</taxon>
        <taxon>Idiomarinaceae</taxon>
        <taxon>Aliidiomarina</taxon>
    </lineage>
</organism>
<proteinExistence type="inferred from homology"/>
<dbReference type="InterPro" id="IPR043129">
    <property type="entry name" value="ATPase_NBD"/>
</dbReference>
<comment type="subcellular location">
    <subcellularLocation>
        <location evidence="1">Cytoplasm</location>
    </subcellularLocation>
</comment>
<dbReference type="SUPFAM" id="SSF53067">
    <property type="entry name" value="Actin-like ATPase domain"/>
    <property type="match status" value="2"/>
</dbReference>
<gene>
    <name evidence="8" type="primary">tsaB</name>
    <name evidence="8" type="ORF">CWE11_04810</name>
</gene>
<reference evidence="8 9" key="1">
    <citation type="journal article" date="2011" name="Front. Microbiol.">
        <title>Genomic signatures of strain selection and enhancement in Bacillus atrophaeus var. globigii, a historical biowarfare simulant.</title>
        <authorList>
            <person name="Gibbons H.S."/>
            <person name="Broomall S.M."/>
            <person name="McNew L.A."/>
            <person name="Daligault H."/>
            <person name="Chapman C."/>
            <person name="Bruce D."/>
            <person name="Karavis M."/>
            <person name="Krepps M."/>
            <person name="McGregor P.A."/>
            <person name="Hong C."/>
            <person name="Park K.H."/>
            <person name="Akmal A."/>
            <person name="Feldman A."/>
            <person name="Lin J.S."/>
            <person name="Chang W.E."/>
            <person name="Higgs B.W."/>
            <person name="Demirev P."/>
            <person name="Lindquist J."/>
            <person name="Liem A."/>
            <person name="Fochler E."/>
            <person name="Read T.D."/>
            <person name="Tapia R."/>
            <person name="Johnson S."/>
            <person name="Bishop-Lilly K.A."/>
            <person name="Detter C."/>
            <person name="Han C."/>
            <person name="Sozhamannan S."/>
            <person name="Rosenzweig C.N."/>
            <person name="Skowronski E.W."/>
        </authorList>
    </citation>
    <scope>NUCLEOTIDE SEQUENCE [LARGE SCALE GENOMIC DNA]</scope>
    <source>
        <strain evidence="8 9">GYP-17</strain>
    </source>
</reference>
<evidence type="ECO:0000256" key="3">
    <source>
        <dbReference type="ARBA" id="ARBA00019012"/>
    </source>
</evidence>
<comment type="caution">
    <text evidence="8">The sequence shown here is derived from an EMBL/GenBank/DDBJ whole genome shotgun (WGS) entry which is preliminary data.</text>
</comment>
<evidence type="ECO:0000256" key="6">
    <source>
        <dbReference type="ARBA" id="ARBA00032446"/>
    </source>
</evidence>
<evidence type="ECO:0000256" key="2">
    <source>
        <dbReference type="ARBA" id="ARBA00010493"/>
    </source>
</evidence>
<keyword evidence="5" id="KW-0819">tRNA processing</keyword>
<dbReference type="AlphaFoldDB" id="A0A432WNZ9"/>
<evidence type="ECO:0000259" key="7">
    <source>
        <dbReference type="Pfam" id="PF00814"/>
    </source>
</evidence>
<dbReference type="CDD" id="cd24032">
    <property type="entry name" value="ASKHA_NBD_TsaB"/>
    <property type="match status" value="1"/>
</dbReference>
<dbReference type="GO" id="GO:0005829">
    <property type="term" value="C:cytosol"/>
    <property type="evidence" value="ECO:0007669"/>
    <property type="project" value="TreeGrafter"/>
</dbReference>
<keyword evidence="9" id="KW-1185">Reference proteome</keyword>
<evidence type="ECO:0000256" key="1">
    <source>
        <dbReference type="ARBA" id="ARBA00004496"/>
    </source>
</evidence>
<dbReference type="Pfam" id="PF00814">
    <property type="entry name" value="TsaD"/>
    <property type="match status" value="1"/>
</dbReference>
<dbReference type="InterPro" id="IPR000905">
    <property type="entry name" value="Gcp-like_dom"/>
</dbReference>
<dbReference type="GO" id="GO:0016740">
    <property type="term" value="F:transferase activity"/>
    <property type="evidence" value="ECO:0007669"/>
    <property type="project" value="UniProtKB-KW"/>
</dbReference>
<comment type="similarity">
    <text evidence="2">Belongs to the KAE1 / TsaD family. TsaB subfamily.</text>
</comment>
<protein>
    <recommendedName>
        <fullName evidence="3">tRNA threonylcarbamoyladenosine biosynthesis protein TsaB</fullName>
    </recommendedName>
    <alternativeName>
        <fullName evidence="6">t(6)A37 threonylcarbamoyladenosine biosynthesis protein TsaB</fullName>
    </alternativeName>
</protein>
<evidence type="ECO:0000256" key="4">
    <source>
        <dbReference type="ARBA" id="ARBA00022490"/>
    </source>
</evidence>
<dbReference type="Proteomes" id="UP000288405">
    <property type="component" value="Unassembled WGS sequence"/>
</dbReference>
<dbReference type="InterPro" id="IPR022496">
    <property type="entry name" value="T6A_TsaB"/>
</dbReference>
<dbReference type="OrthoDB" id="9809995at2"/>
<evidence type="ECO:0000313" key="8">
    <source>
        <dbReference type="EMBL" id="RUO35439.1"/>
    </source>
</evidence>
<dbReference type="NCBIfam" id="TIGR03725">
    <property type="entry name" value="T6A_YeaZ"/>
    <property type="match status" value="1"/>
</dbReference>
<dbReference type="PANTHER" id="PTHR11735:SF11">
    <property type="entry name" value="TRNA THREONYLCARBAMOYLADENOSINE BIOSYNTHESIS PROTEIN TSAB"/>
    <property type="match status" value="1"/>
</dbReference>
<name>A0A432WNZ9_9GAMM</name>
<evidence type="ECO:0000256" key="5">
    <source>
        <dbReference type="ARBA" id="ARBA00022694"/>
    </source>
</evidence>
<dbReference type="FunFam" id="3.30.420.40:FF:000097">
    <property type="entry name" value="tRNA threonylcarbamoyladenosine biosynthesis protein TsaB"/>
    <property type="match status" value="1"/>
</dbReference>
<sequence>MTHPIPTILAIDSATEFCSVALSCADGVFERGQEAPRQHADLLLPYVQSVLDEAGLTLQDVDAIAVGSGPGSFTGVRIAAGIAQGLAFSQSIPMIPVSSLVAMAQQAVRLHDASHVLAAIDARMGEVYWGTLERVDGLMRIQGKAVVCAPSEVTVPSVDELTDLTWTTVGTGFETYGDVLIEHLPHVRLQRAVDVRFPHALDMLPVAFDAWARGETVTADQFDVEYVRNEVTWQKLPGR</sequence>
<dbReference type="EMBL" id="PIPM01000003">
    <property type="protein sequence ID" value="RUO35439.1"/>
    <property type="molecule type" value="Genomic_DNA"/>
</dbReference>